<evidence type="ECO:0000313" key="2">
    <source>
        <dbReference type="EMBL" id="CAI49615.1"/>
    </source>
</evidence>
<name>A0A1U7EWX6_NATPD</name>
<dbReference type="STRING" id="348780.NP_3048A"/>
<keyword evidence="3" id="KW-1185">Reference proteome</keyword>
<organism evidence="2 3">
    <name type="scientific">Natronomonas pharaonis (strain ATCC 35678 / DSM 2160 / CIP 103997 / JCM 8858 / NBRC 14720 / NCIMB 2260 / Gabara)</name>
    <name type="common">Halobacterium pharaonis</name>
    <dbReference type="NCBI Taxonomy" id="348780"/>
    <lineage>
        <taxon>Archaea</taxon>
        <taxon>Methanobacteriati</taxon>
        <taxon>Methanobacteriota</taxon>
        <taxon>Stenosarchaea group</taxon>
        <taxon>Halobacteria</taxon>
        <taxon>Halobacteriales</taxon>
        <taxon>Natronomonadaceae</taxon>
        <taxon>Natronomonas</taxon>
    </lineage>
</organism>
<gene>
    <name evidence="2" type="ordered locus">NP_3048A</name>
</gene>
<feature type="transmembrane region" description="Helical" evidence="1">
    <location>
        <begin position="36"/>
        <end position="54"/>
    </location>
</feature>
<dbReference type="EnsemblBacteria" id="CAI49615">
    <property type="protein sequence ID" value="CAI49615"/>
    <property type="gene ID" value="NP_3048A"/>
</dbReference>
<dbReference type="EMBL" id="CR936257">
    <property type="protein sequence ID" value="CAI49615.1"/>
    <property type="molecule type" value="Genomic_DNA"/>
</dbReference>
<dbReference type="RefSeq" id="WP_011323237.1">
    <property type="nucleotide sequence ID" value="NC_007426.1"/>
</dbReference>
<reference evidence="2" key="1">
    <citation type="journal article" date="2005" name="Genome Res.">
        <title>Living with two extremes: conclusions from the genome sequence of Natronomonas pharaonis.</title>
        <authorList>
            <person name="Falb M."/>
            <person name="Pfeiffer F."/>
            <person name="Palm P."/>
            <person name="Rodewald K."/>
            <person name="Hickmann V."/>
            <person name="Tittor J."/>
            <person name="Oesterhelt D."/>
        </authorList>
    </citation>
    <scope>NUCLEOTIDE SEQUENCE [LARGE SCALE GENOMIC DNA]</scope>
    <source>
        <strain evidence="2">Gabara</strain>
    </source>
</reference>
<evidence type="ECO:0000256" key="1">
    <source>
        <dbReference type="SAM" id="Phobius"/>
    </source>
</evidence>
<dbReference type="HOGENOM" id="CLU_2420136_0_0_2"/>
<feature type="transmembrane region" description="Helical" evidence="1">
    <location>
        <begin position="66"/>
        <end position="90"/>
    </location>
</feature>
<dbReference type="Proteomes" id="UP000002698">
    <property type="component" value="Chromosome"/>
</dbReference>
<accession>A0A1U7EWX6</accession>
<keyword evidence="1" id="KW-1133">Transmembrane helix</keyword>
<dbReference type="KEGG" id="nph:NP_3048A"/>
<protein>
    <submittedName>
        <fullName evidence="2">Uncharacterized protein</fullName>
    </submittedName>
</protein>
<dbReference type="GeneID" id="3701637"/>
<keyword evidence="1" id="KW-0812">Transmembrane</keyword>
<keyword evidence="1" id="KW-0472">Membrane</keyword>
<sequence>MDPARVVTYGFVYAAAVFFLQWVLHPDPTAFEQGGLFSLLSALIFGFLGLYRRFGPETAERKPESYGLFVYGFVVLLVLLSGLTAASLVVQ</sequence>
<feature type="transmembrane region" description="Helical" evidence="1">
    <location>
        <begin position="6"/>
        <end position="24"/>
    </location>
</feature>
<proteinExistence type="predicted"/>
<evidence type="ECO:0000313" key="3">
    <source>
        <dbReference type="Proteomes" id="UP000002698"/>
    </source>
</evidence>
<dbReference type="AlphaFoldDB" id="A0A1U7EWX6"/>